<dbReference type="InterPro" id="IPR005368">
    <property type="entry name" value="UPF0175"/>
</dbReference>
<evidence type="ECO:0000313" key="2">
    <source>
        <dbReference type="Proteomes" id="UP000184287"/>
    </source>
</evidence>
<protein>
    <submittedName>
        <fullName evidence="1">Uncharacterized protein family (UPF0175)</fullName>
    </submittedName>
</protein>
<dbReference type="AlphaFoldDB" id="A0A1M5DDF3"/>
<evidence type="ECO:0000313" key="1">
    <source>
        <dbReference type="EMBL" id="SHF65029.1"/>
    </source>
</evidence>
<sequence>MTTITLEVPDSLGEYENDTIRFIAAKLYESGKLSLGQAADMARLTKRTFAELLGDYGVSYINYSSNDLNDELDRISGI</sequence>
<reference evidence="2" key="1">
    <citation type="submission" date="2016-11" db="EMBL/GenBank/DDBJ databases">
        <authorList>
            <person name="Varghese N."/>
            <person name="Submissions S."/>
        </authorList>
    </citation>
    <scope>NUCLEOTIDE SEQUENCE [LARGE SCALE GENOMIC DNA]</scope>
    <source>
        <strain evidence="2">DSM 16990</strain>
    </source>
</reference>
<keyword evidence="2" id="KW-1185">Reference proteome</keyword>
<accession>A0A1M5DDF3</accession>
<dbReference type="STRING" id="288992.SAMN04488522_103186"/>
<dbReference type="OrthoDB" id="5771572at2"/>
<gene>
    <name evidence="1" type="ORF">SAMN04488522_103186</name>
</gene>
<dbReference type="Pfam" id="PF03683">
    <property type="entry name" value="UPF0175"/>
    <property type="match status" value="1"/>
</dbReference>
<dbReference type="Proteomes" id="UP000184287">
    <property type="component" value="Unassembled WGS sequence"/>
</dbReference>
<organism evidence="1 2">
    <name type="scientific">Pedobacter caeni</name>
    <dbReference type="NCBI Taxonomy" id="288992"/>
    <lineage>
        <taxon>Bacteria</taxon>
        <taxon>Pseudomonadati</taxon>
        <taxon>Bacteroidota</taxon>
        <taxon>Sphingobacteriia</taxon>
        <taxon>Sphingobacteriales</taxon>
        <taxon>Sphingobacteriaceae</taxon>
        <taxon>Pedobacter</taxon>
    </lineage>
</organism>
<proteinExistence type="predicted"/>
<name>A0A1M5DDF3_9SPHI</name>
<dbReference type="RefSeq" id="WP_073232010.1">
    <property type="nucleotide sequence ID" value="NZ_FQUQ01000003.1"/>
</dbReference>
<dbReference type="EMBL" id="FQUQ01000003">
    <property type="protein sequence ID" value="SHF65029.1"/>
    <property type="molecule type" value="Genomic_DNA"/>
</dbReference>